<feature type="region of interest" description="Disordered" evidence="1">
    <location>
        <begin position="59"/>
        <end position="97"/>
    </location>
</feature>
<dbReference type="RefSeq" id="WP_163587716.1">
    <property type="nucleotide sequence ID" value="NZ_CP040852.1"/>
</dbReference>
<evidence type="ECO:0000256" key="1">
    <source>
        <dbReference type="SAM" id="MobiDB-lite"/>
    </source>
</evidence>
<feature type="transmembrane region" description="Helical" evidence="2">
    <location>
        <begin position="21"/>
        <end position="47"/>
    </location>
</feature>
<keyword evidence="2" id="KW-0472">Membrane</keyword>
<organism evidence="3 4">
    <name type="scientific">Ligilactobacillus murinus</name>
    <dbReference type="NCBI Taxonomy" id="1622"/>
    <lineage>
        <taxon>Bacteria</taxon>
        <taxon>Bacillati</taxon>
        <taxon>Bacillota</taxon>
        <taxon>Bacilli</taxon>
        <taxon>Lactobacillales</taxon>
        <taxon>Lactobacillaceae</taxon>
        <taxon>Ligilactobacillus</taxon>
    </lineage>
</organism>
<dbReference type="Proteomes" id="UP000463931">
    <property type="component" value="Chromosome"/>
</dbReference>
<gene>
    <name evidence="3" type="ORF">FEE40_01605</name>
</gene>
<name>A0AAE6WFM0_9LACO</name>
<feature type="compositionally biased region" description="Polar residues" evidence="1">
    <location>
        <begin position="59"/>
        <end position="72"/>
    </location>
</feature>
<protein>
    <submittedName>
        <fullName evidence="3">Uncharacterized protein</fullName>
    </submittedName>
</protein>
<sequence length="232" mass="26400">MRRTDRTKRDRKYLKANILGFPLKIHKIGIILMSIMIFITLTGLALAKVYNMKQSQNITDKATTRKITQQETSTRKKASSTQIELPEETDAQNGPYEATTNSAVLDENKTSEKHQFATCCTCDECMLKKQQLENASNNNAYGRFMSQGEEISPPKNVPAIIWNIINEGQDVYTFIDPHFGFRIYEVGTNEFIVETELTTPDGKQYMLEKVDNAEARVISEPNNANYCVEIIK</sequence>
<proteinExistence type="predicted"/>
<evidence type="ECO:0000256" key="2">
    <source>
        <dbReference type="SAM" id="Phobius"/>
    </source>
</evidence>
<dbReference type="AlphaFoldDB" id="A0AAE6WFM0"/>
<evidence type="ECO:0000313" key="4">
    <source>
        <dbReference type="Proteomes" id="UP000463931"/>
    </source>
</evidence>
<dbReference type="EMBL" id="CP040852">
    <property type="protein sequence ID" value="QIA88992.1"/>
    <property type="molecule type" value="Genomic_DNA"/>
</dbReference>
<reference evidence="3 4" key="1">
    <citation type="journal article" date="2019" name="Nat. Med.">
        <title>Preventing dysbiosis of the neonatal mouse intestinal microbiome protects against late-onset sepsis.</title>
        <authorList>
            <person name="Singer J.R."/>
            <person name="Blosser E.G."/>
            <person name="Zindl C.L."/>
            <person name="Silberger D.J."/>
            <person name="Conlan S."/>
            <person name="Laufer V.A."/>
            <person name="DiToro D."/>
            <person name="Deming C."/>
            <person name="Kumar R."/>
            <person name="Morrow C.D."/>
            <person name="Segre J.A."/>
            <person name="Gray M.J."/>
            <person name="Randolph D.A."/>
            <person name="Weaver C.T."/>
        </authorList>
    </citation>
    <scope>NUCLEOTIDE SEQUENCE [LARGE SCALE GENOMIC DNA]</scope>
    <source>
        <strain evidence="3 4">V10</strain>
    </source>
</reference>
<keyword evidence="2" id="KW-0812">Transmembrane</keyword>
<accession>A0AAE6WFM0</accession>
<evidence type="ECO:0000313" key="3">
    <source>
        <dbReference type="EMBL" id="QIA88992.1"/>
    </source>
</evidence>
<keyword evidence="2" id="KW-1133">Transmembrane helix</keyword>